<dbReference type="InterPro" id="IPR029063">
    <property type="entry name" value="SAM-dependent_MTases_sf"/>
</dbReference>
<dbReference type="OrthoDB" id="506498at2759"/>
<comment type="similarity">
    <text evidence="1">Belongs to the methyltransferase superfamily.</text>
</comment>
<dbReference type="InterPro" id="IPR013216">
    <property type="entry name" value="Methyltransf_11"/>
</dbReference>
<organism evidence="4 5">
    <name type="scientific">Owenia fusiformis</name>
    <name type="common">Polychaete worm</name>
    <dbReference type="NCBI Taxonomy" id="6347"/>
    <lineage>
        <taxon>Eukaryota</taxon>
        <taxon>Metazoa</taxon>
        <taxon>Spiralia</taxon>
        <taxon>Lophotrochozoa</taxon>
        <taxon>Annelida</taxon>
        <taxon>Polychaeta</taxon>
        <taxon>Sedentaria</taxon>
        <taxon>Canalipalpata</taxon>
        <taxon>Sabellida</taxon>
        <taxon>Oweniida</taxon>
        <taxon>Oweniidae</taxon>
        <taxon>Owenia</taxon>
    </lineage>
</organism>
<dbReference type="SUPFAM" id="SSF53335">
    <property type="entry name" value="S-adenosyl-L-methionine-dependent methyltransferases"/>
    <property type="match status" value="1"/>
</dbReference>
<keyword evidence="2" id="KW-0489">Methyltransferase</keyword>
<sequence length="261" mass="29908">MKRFFEEASHARIYAQHRPSYPSSVLETVLKFCREKPHFVQDLAIDVGCGSGQFTQTLAPHFKAVIGTDVSKAQILNAQNTIKENSITFEVHAGEDLSFQADSSVDLLTCAQAFHWLDAKIFYREALRILKPNGVLALIGYGNAILNRDAAMVPHEQFYNGALHDYWDPQRKYIEEKYKNVDLPFPYIRVDTLCIERHWTVSEYVGYVRTWSAYQNYMKDHPGSQVLEDLQKKLEVIYADTDSALEATWPIFILMGHNPAD</sequence>
<evidence type="ECO:0000256" key="2">
    <source>
        <dbReference type="ARBA" id="ARBA00022603"/>
    </source>
</evidence>
<gene>
    <name evidence="4" type="ORF">OFUS_LOCUS22810</name>
</gene>
<protein>
    <submittedName>
        <fullName evidence="4">Uncharacterized protein</fullName>
    </submittedName>
</protein>
<dbReference type="InterPro" id="IPR051052">
    <property type="entry name" value="Diverse_substrate_MTase"/>
</dbReference>
<dbReference type="GO" id="GO:0008757">
    <property type="term" value="F:S-adenosylmethionine-dependent methyltransferase activity"/>
    <property type="evidence" value="ECO:0007669"/>
    <property type="project" value="InterPro"/>
</dbReference>
<proteinExistence type="inferred from homology"/>
<dbReference type="Proteomes" id="UP000749559">
    <property type="component" value="Unassembled WGS sequence"/>
</dbReference>
<dbReference type="AlphaFoldDB" id="A0A8J1TES4"/>
<dbReference type="GO" id="GO:0032259">
    <property type="term" value="P:methylation"/>
    <property type="evidence" value="ECO:0007669"/>
    <property type="project" value="UniProtKB-KW"/>
</dbReference>
<evidence type="ECO:0000313" key="4">
    <source>
        <dbReference type="EMBL" id="CAH1798705.1"/>
    </source>
</evidence>
<dbReference type="PANTHER" id="PTHR44942">
    <property type="entry name" value="METHYLTRANSF_11 DOMAIN-CONTAINING PROTEIN"/>
    <property type="match status" value="1"/>
</dbReference>
<reference evidence="4" key="1">
    <citation type="submission" date="2022-03" db="EMBL/GenBank/DDBJ databases">
        <authorList>
            <person name="Martin C."/>
        </authorList>
    </citation>
    <scope>NUCLEOTIDE SEQUENCE</scope>
</reference>
<keyword evidence="5" id="KW-1185">Reference proteome</keyword>
<comment type="caution">
    <text evidence="4">The sequence shown here is derived from an EMBL/GenBank/DDBJ whole genome shotgun (WGS) entry which is preliminary data.</text>
</comment>
<keyword evidence="3" id="KW-0808">Transferase</keyword>
<dbReference type="CDD" id="cd02440">
    <property type="entry name" value="AdoMet_MTases"/>
    <property type="match status" value="1"/>
</dbReference>
<evidence type="ECO:0000256" key="3">
    <source>
        <dbReference type="ARBA" id="ARBA00022679"/>
    </source>
</evidence>
<evidence type="ECO:0000313" key="5">
    <source>
        <dbReference type="Proteomes" id="UP000749559"/>
    </source>
</evidence>
<dbReference type="Pfam" id="PF08241">
    <property type="entry name" value="Methyltransf_11"/>
    <property type="match status" value="1"/>
</dbReference>
<evidence type="ECO:0000256" key="1">
    <source>
        <dbReference type="ARBA" id="ARBA00008361"/>
    </source>
</evidence>
<accession>A0A8J1TES4</accession>
<dbReference type="EMBL" id="CAIIXF020000011">
    <property type="protein sequence ID" value="CAH1798705.1"/>
    <property type="molecule type" value="Genomic_DNA"/>
</dbReference>
<dbReference type="Gene3D" id="3.40.50.150">
    <property type="entry name" value="Vaccinia Virus protein VP39"/>
    <property type="match status" value="1"/>
</dbReference>
<name>A0A8J1TES4_OWEFU</name>
<dbReference type="PANTHER" id="PTHR44942:SF4">
    <property type="entry name" value="METHYLTRANSFERASE TYPE 11 DOMAIN-CONTAINING PROTEIN"/>
    <property type="match status" value="1"/>
</dbReference>